<dbReference type="AlphaFoldDB" id="A0A072V594"/>
<dbReference type="Proteomes" id="UP000265566">
    <property type="component" value="Chromosome 2"/>
</dbReference>
<evidence type="ECO:0000313" key="1">
    <source>
        <dbReference type="EMBL" id="KEH37194.1"/>
    </source>
</evidence>
<sequence>MAPQPDLVKIGLEGFALIDNFYGPPTKMSNNGGRQGQGRKGFQANQYQYNKEETVINSKDAAYSYGGIMVVNYPKTRPKNRWGNIFKAFKS</sequence>
<evidence type="ECO:0000313" key="3">
    <source>
        <dbReference type="EMBL" id="RHN73157.1"/>
    </source>
</evidence>
<proteinExistence type="predicted"/>
<reference evidence="1 6" key="2">
    <citation type="journal article" date="2014" name="BMC Genomics">
        <title>An improved genome release (version Mt4.0) for the model legume Medicago truncatula.</title>
        <authorList>
            <person name="Tang H."/>
            <person name="Krishnakumar V."/>
            <person name="Bidwell S."/>
            <person name="Rosen B."/>
            <person name="Chan A."/>
            <person name="Zhou S."/>
            <person name="Gentzbittel L."/>
            <person name="Childs K.L."/>
            <person name="Yandell M."/>
            <person name="Gundlach H."/>
            <person name="Mayer K.F."/>
            <person name="Schwartz D.C."/>
            <person name="Town C.D."/>
        </authorList>
    </citation>
    <scope>GENOME REANNOTATION</scope>
    <source>
        <strain evidence="1">A17</strain>
        <strain evidence="5 6">cv. Jemalong A17</strain>
    </source>
</reference>
<dbReference type="Gramene" id="rna8943">
    <property type="protein sequence ID" value="RHN73157.1"/>
    <property type="gene ID" value="gene8943"/>
</dbReference>
<dbReference type="Proteomes" id="UP000002051">
    <property type="component" value="Chromosome 2"/>
</dbReference>
<dbReference type="EMBL" id="CM001218">
    <property type="protein sequence ID" value="KEH37194.1"/>
    <property type="molecule type" value="Genomic_DNA"/>
</dbReference>
<organism evidence="1 6">
    <name type="scientific">Medicago truncatula</name>
    <name type="common">Barrel medic</name>
    <name type="synonym">Medicago tribuloides</name>
    <dbReference type="NCBI Taxonomy" id="3880"/>
    <lineage>
        <taxon>Eukaryota</taxon>
        <taxon>Viridiplantae</taxon>
        <taxon>Streptophyta</taxon>
        <taxon>Embryophyta</taxon>
        <taxon>Tracheophyta</taxon>
        <taxon>Spermatophyta</taxon>
        <taxon>Magnoliopsida</taxon>
        <taxon>eudicotyledons</taxon>
        <taxon>Gunneridae</taxon>
        <taxon>Pentapetalae</taxon>
        <taxon>rosids</taxon>
        <taxon>fabids</taxon>
        <taxon>Fabales</taxon>
        <taxon>Fabaceae</taxon>
        <taxon>Papilionoideae</taxon>
        <taxon>50 kb inversion clade</taxon>
        <taxon>NPAAA clade</taxon>
        <taxon>Hologalegina</taxon>
        <taxon>IRL clade</taxon>
        <taxon>Trifolieae</taxon>
        <taxon>Medicago</taxon>
    </lineage>
</organism>
<reference evidence="3" key="5">
    <citation type="journal article" date="2018" name="Nat. Plants">
        <title>Whole-genome landscape of Medicago truncatula symbiotic genes.</title>
        <authorList>
            <person name="Pecrix Y."/>
            <person name="Gamas P."/>
            <person name="Carrere S."/>
        </authorList>
    </citation>
    <scope>NUCLEOTIDE SEQUENCE</scope>
    <source>
        <tissue evidence="3">Leaves</tissue>
    </source>
</reference>
<dbReference type="HOGENOM" id="CLU_165782_1_0_1"/>
<evidence type="ECO:0000313" key="7">
    <source>
        <dbReference type="Proteomes" id="UP000265566"/>
    </source>
</evidence>
<name>A0A072V594_MEDTR</name>
<protein>
    <submittedName>
        <fullName evidence="1 5">Uncharacterized protein</fullName>
    </submittedName>
</protein>
<keyword evidence="6" id="KW-1185">Reference proteome</keyword>
<dbReference type="EMBL" id="PSQE01000002">
    <property type="protein sequence ID" value="RHN73158.1"/>
    <property type="molecule type" value="Genomic_DNA"/>
</dbReference>
<dbReference type="EnsemblPlants" id="KEH37194">
    <property type="protein sequence ID" value="KEH37194"/>
    <property type="gene ID" value="MTR_2g435690"/>
</dbReference>
<accession>A0A072V594</accession>
<reference evidence="7" key="4">
    <citation type="journal article" date="2018" name="Nat. Plants">
        <title>Whole-genome landscape of Medicago truncatula symbiotic genes.</title>
        <authorList>
            <person name="Pecrix Y."/>
            <person name="Staton S.E."/>
            <person name="Sallet E."/>
            <person name="Lelandais-Briere C."/>
            <person name="Moreau S."/>
            <person name="Carrere S."/>
            <person name="Blein T."/>
            <person name="Jardinaud M.F."/>
            <person name="Latrasse D."/>
            <person name="Zouine M."/>
            <person name="Zahm M."/>
            <person name="Kreplak J."/>
            <person name="Mayjonade B."/>
            <person name="Satge C."/>
            <person name="Perez M."/>
            <person name="Cauet S."/>
            <person name="Marande W."/>
            <person name="Chantry-Darmon C."/>
            <person name="Lopez-Roques C."/>
            <person name="Bouchez O."/>
            <person name="Berard A."/>
            <person name="Debelle F."/>
            <person name="Munos S."/>
            <person name="Bendahmane A."/>
            <person name="Berges H."/>
            <person name="Niebel A."/>
            <person name="Buitink J."/>
            <person name="Frugier F."/>
            <person name="Benhamed M."/>
            <person name="Crespi M."/>
            <person name="Gouzy J."/>
            <person name="Gamas P."/>
        </authorList>
    </citation>
    <scope>NUCLEOTIDE SEQUENCE [LARGE SCALE GENOMIC DNA]</scope>
    <source>
        <strain evidence="7">cv. Jemalong A17</strain>
    </source>
</reference>
<dbReference type="PANTHER" id="PTHR33484:SF12">
    <property type="entry name" value="AP2_ERF DOMAIN-CONTAINING PROTEIN"/>
    <property type="match status" value="1"/>
</dbReference>
<dbReference type="Gramene" id="rna8945">
    <property type="protein sequence ID" value="RHN73158.1"/>
    <property type="gene ID" value="gene8945"/>
</dbReference>
<reference evidence="5" key="3">
    <citation type="submission" date="2015-04" db="UniProtKB">
        <authorList>
            <consortium name="EnsemblPlants"/>
        </authorList>
    </citation>
    <scope>IDENTIFICATION</scope>
    <source>
        <strain evidence="5">cv. Jemalong A17</strain>
    </source>
</reference>
<reference evidence="1 6" key="1">
    <citation type="journal article" date="2011" name="Nature">
        <title>The Medicago genome provides insight into the evolution of rhizobial symbioses.</title>
        <authorList>
            <person name="Young N.D."/>
            <person name="Debelle F."/>
            <person name="Oldroyd G.E."/>
            <person name="Geurts R."/>
            <person name="Cannon S.B."/>
            <person name="Udvardi M.K."/>
            <person name="Benedito V.A."/>
            <person name="Mayer K.F."/>
            <person name="Gouzy J."/>
            <person name="Schoof H."/>
            <person name="Van de Peer Y."/>
            <person name="Proost S."/>
            <person name="Cook D.R."/>
            <person name="Meyers B.C."/>
            <person name="Spannagl M."/>
            <person name="Cheung F."/>
            <person name="De Mita S."/>
            <person name="Krishnakumar V."/>
            <person name="Gundlach H."/>
            <person name="Zhou S."/>
            <person name="Mudge J."/>
            <person name="Bharti A.K."/>
            <person name="Murray J.D."/>
            <person name="Naoumkina M.A."/>
            <person name="Rosen B."/>
            <person name="Silverstein K.A."/>
            <person name="Tang H."/>
            <person name="Rombauts S."/>
            <person name="Zhao P.X."/>
            <person name="Zhou P."/>
            <person name="Barbe V."/>
            <person name="Bardou P."/>
            <person name="Bechner M."/>
            <person name="Bellec A."/>
            <person name="Berger A."/>
            <person name="Berges H."/>
            <person name="Bidwell S."/>
            <person name="Bisseling T."/>
            <person name="Choisne N."/>
            <person name="Couloux A."/>
            <person name="Denny R."/>
            <person name="Deshpande S."/>
            <person name="Dai X."/>
            <person name="Doyle J.J."/>
            <person name="Dudez A.M."/>
            <person name="Farmer A.D."/>
            <person name="Fouteau S."/>
            <person name="Franken C."/>
            <person name="Gibelin C."/>
            <person name="Gish J."/>
            <person name="Goldstein S."/>
            <person name="Gonzalez A.J."/>
            <person name="Green P.J."/>
            <person name="Hallab A."/>
            <person name="Hartog M."/>
            <person name="Hua A."/>
            <person name="Humphray S.J."/>
            <person name="Jeong D.H."/>
            <person name="Jing Y."/>
            <person name="Jocker A."/>
            <person name="Kenton S.M."/>
            <person name="Kim D.J."/>
            <person name="Klee K."/>
            <person name="Lai H."/>
            <person name="Lang C."/>
            <person name="Lin S."/>
            <person name="Macmil S.L."/>
            <person name="Magdelenat G."/>
            <person name="Matthews L."/>
            <person name="McCorrison J."/>
            <person name="Monaghan E.L."/>
            <person name="Mun J.H."/>
            <person name="Najar F.Z."/>
            <person name="Nicholson C."/>
            <person name="Noirot C."/>
            <person name="O'Bleness M."/>
            <person name="Paule C.R."/>
            <person name="Poulain J."/>
            <person name="Prion F."/>
            <person name="Qin B."/>
            <person name="Qu C."/>
            <person name="Retzel E.F."/>
            <person name="Riddle C."/>
            <person name="Sallet E."/>
            <person name="Samain S."/>
            <person name="Samson N."/>
            <person name="Sanders I."/>
            <person name="Saurat O."/>
            <person name="Scarpelli C."/>
            <person name="Schiex T."/>
            <person name="Segurens B."/>
            <person name="Severin A.J."/>
            <person name="Sherrier D.J."/>
            <person name="Shi R."/>
            <person name="Sims S."/>
            <person name="Singer S.R."/>
            <person name="Sinharoy S."/>
            <person name="Sterck L."/>
            <person name="Viollet A."/>
            <person name="Wang B.B."/>
            <person name="Wang K."/>
            <person name="Wang M."/>
            <person name="Wang X."/>
            <person name="Warfsmann J."/>
            <person name="Weissenbach J."/>
            <person name="White D.D."/>
            <person name="White J.D."/>
            <person name="Wiley G.B."/>
            <person name="Wincker P."/>
            <person name="Xing Y."/>
            <person name="Yang L."/>
            <person name="Yao Z."/>
            <person name="Ying F."/>
            <person name="Zhai J."/>
            <person name="Zhou L."/>
            <person name="Zuber A."/>
            <person name="Denarie J."/>
            <person name="Dixon R.A."/>
            <person name="May G.D."/>
            <person name="Schwartz D.C."/>
            <person name="Rogers J."/>
            <person name="Quetier F."/>
            <person name="Town C.D."/>
            <person name="Roe B.A."/>
        </authorList>
    </citation>
    <scope>NUCLEOTIDE SEQUENCE [LARGE SCALE GENOMIC DNA]</scope>
    <source>
        <strain evidence="1">A17</strain>
        <strain evidence="5 6">cv. Jemalong A17</strain>
    </source>
</reference>
<dbReference type="EMBL" id="PSQE01000002">
    <property type="protein sequence ID" value="RHN73157.1"/>
    <property type="molecule type" value="Genomic_DNA"/>
</dbReference>
<evidence type="ECO:0000313" key="2">
    <source>
        <dbReference type="EMBL" id="KEH37195.1"/>
    </source>
</evidence>
<dbReference type="EMBL" id="CM001218">
    <property type="protein sequence ID" value="KEH37195.1"/>
    <property type="molecule type" value="Genomic_DNA"/>
</dbReference>
<evidence type="ECO:0000313" key="5">
    <source>
        <dbReference type="EnsemblPlants" id="KEH37194"/>
    </source>
</evidence>
<dbReference type="PANTHER" id="PTHR33484">
    <property type="entry name" value="BNAC07G33360D PROTEIN"/>
    <property type="match status" value="1"/>
</dbReference>
<evidence type="ECO:0000313" key="6">
    <source>
        <dbReference type="Proteomes" id="UP000002051"/>
    </source>
</evidence>
<dbReference type="EnsemblPlants" id="KEH37195">
    <property type="protein sequence ID" value="KEH37195"/>
    <property type="gene ID" value="MTR_2g435720"/>
</dbReference>
<gene>
    <name evidence="1" type="ordered locus">MTR_2g435690</name>
    <name evidence="2" type="ordered locus">MTR_2g435720</name>
    <name evidence="3" type="ORF">MtrunA17_Chr2g0295471</name>
    <name evidence="4" type="ORF">MtrunA17_Chr2g0295491</name>
</gene>
<evidence type="ECO:0000313" key="4">
    <source>
        <dbReference type="EMBL" id="RHN73158.1"/>
    </source>
</evidence>